<dbReference type="Gene3D" id="1.10.10.10">
    <property type="entry name" value="Winged helix-like DNA-binding domain superfamily/Winged helix DNA-binding domain"/>
    <property type="match status" value="1"/>
</dbReference>
<feature type="region of interest" description="Disordered" evidence="4">
    <location>
        <begin position="1"/>
        <end position="22"/>
    </location>
</feature>
<dbReference type="SMART" id="SM00895">
    <property type="entry name" value="FCD"/>
    <property type="match status" value="1"/>
</dbReference>
<protein>
    <submittedName>
        <fullName evidence="6">Transcriptional regulator, GntR family</fullName>
    </submittedName>
</protein>
<dbReference type="PANTHER" id="PTHR43537">
    <property type="entry name" value="TRANSCRIPTIONAL REGULATOR, GNTR FAMILY"/>
    <property type="match status" value="1"/>
</dbReference>
<dbReference type="HOGENOM" id="CLU_017584_5_4_5"/>
<dbReference type="Gene3D" id="1.20.120.530">
    <property type="entry name" value="GntR ligand-binding domain-like"/>
    <property type="match status" value="1"/>
</dbReference>
<keyword evidence="1" id="KW-0805">Transcription regulation</keyword>
<reference evidence="6" key="1">
    <citation type="submission" date="2006-06" db="EMBL/GenBank/DDBJ databases">
        <title>Complete sequence of chromosome of Chelativorans sp. BNC1.</title>
        <authorList>
            <consortium name="US DOE Joint Genome Institute"/>
            <person name="Copeland A."/>
            <person name="Lucas S."/>
            <person name="Lapidus A."/>
            <person name="Barry K."/>
            <person name="Detter J.C."/>
            <person name="Glavina del Rio T."/>
            <person name="Hammon N."/>
            <person name="Israni S."/>
            <person name="Dalin E."/>
            <person name="Tice H."/>
            <person name="Pitluck S."/>
            <person name="Chertkov O."/>
            <person name="Brettin T."/>
            <person name="Bruce D."/>
            <person name="Han C."/>
            <person name="Tapia R."/>
            <person name="Gilna P."/>
            <person name="Schmutz J."/>
            <person name="Larimer F."/>
            <person name="Land M."/>
            <person name="Hauser L."/>
            <person name="Kyrpides N."/>
            <person name="Mikhailova N."/>
            <person name="Richardson P."/>
        </authorList>
    </citation>
    <scope>NUCLEOTIDE SEQUENCE</scope>
    <source>
        <strain evidence="6">BNC1</strain>
    </source>
</reference>
<dbReference type="KEGG" id="mes:Meso_2357"/>
<evidence type="ECO:0000256" key="3">
    <source>
        <dbReference type="ARBA" id="ARBA00023163"/>
    </source>
</evidence>
<keyword evidence="3" id="KW-0804">Transcription</keyword>
<dbReference type="InterPro" id="IPR000524">
    <property type="entry name" value="Tscrpt_reg_HTH_GntR"/>
</dbReference>
<keyword evidence="2" id="KW-0238">DNA-binding</keyword>
<evidence type="ECO:0000256" key="1">
    <source>
        <dbReference type="ARBA" id="ARBA00023015"/>
    </source>
</evidence>
<name>Q11FT1_CHESB</name>
<dbReference type="Pfam" id="PF07729">
    <property type="entry name" value="FCD"/>
    <property type="match status" value="1"/>
</dbReference>
<dbReference type="InterPro" id="IPR036388">
    <property type="entry name" value="WH-like_DNA-bd_sf"/>
</dbReference>
<dbReference type="PANTHER" id="PTHR43537:SF39">
    <property type="entry name" value="HTH-TYPE TRANSCRIPTIONAL REGULATOR MCBR"/>
    <property type="match status" value="1"/>
</dbReference>
<feature type="domain" description="HTH gntR-type" evidence="5">
    <location>
        <begin position="22"/>
        <end position="89"/>
    </location>
</feature>
<dbReference type="SUPFAM" id="SSF46785">
    <property type="entry name" value="Winged helix' DNA-binding domain"/>
    <property type="match status" value="1"/>
</dbReference>
<dbReference type="EMBL" id="CP000390">
    <property type="protein sequence ID" value="ABG63744.1"/>
    <property type="molecule type" value="Genomic_DNA"/>
</dbReference>
<dbReference type="SMART" id="SM00345">
    <property type="entry name" value="HTH_GNTR"/>
    <property type="match status" value="1"/>
</dbReference>
<dbReference type="InterPro" id="IPR008920">
    <property type="entry name" value="TF_FadR/GntR_C"/>
</dbReference>
<organism evidence="6">
    <name type="scientific">Chelativorans sp. (strain BNC1)</name>
    <dbReference type="NCBI Taxonomy" id="266779"/>
    <lineage>
        <taxon>Bacteria</taxon>
        <taxon>Pseudomonadati</taxon>
        <taxon>Pseudomonadota</taxon>
        <taxon>Alphaproteobacteria</taxon>
        <taxon>Hyphomicrobiales</taxon>
        <taxon>Phyllobacteriaceae</taxon>
        <taxon>Chelativorans</taxon>
    </lineage>
</organism>
<proteinExistence type="predicted"/>
<evidence type="ECO:0000313" key="6">
    <source>
        <dbReference type="EMBL" id="ABG63744.1"/>
    </source>
</evidence>
<dbReference type="GO" id="GO:0003677">
    <property type="term" value="F:DNA binding"/>
    <property type="evidence" value="ECO:0007669"/>
    <property type="project" value="UniProtKB-KW"/>
</dbReference>
<dbReference type="GO" id="GO:0003700">
    <property type="term" value="F:DNA-binding transcription factor activity"/>
    <property type="evidence" value="ECO:0007669"/>
    <property type="project" value="InterPro"/>
</dbReference>
<dbReference type="InterPro" id="IPR036390">
    <property type="entry name" value="WH_DNA-bd_sf"/>
</dbReference>
<accession>Q11FT1</accession>
<dbReference type="STRING" id="266779.Meso_2357"/>
<gene>
    <name evidence="6" type="ordered locus">Meso_2357</name>
</gene>
<sequence>MNKLGDLAGEAPSSEHPKRSRSVVQDQVLANLKDALMSGVFLPGHVFSLRKLASSLGTSAMPVRESLNRLVAAHALEELPNGSVRVPKLSAKGLKEIFEIRLSIEAIATRIACETVGPSIVRDLREINDALLKSLKAMNMTEVLRLNQKFHFTIYEAADSEVLMPIIESLWLRCGPTMYYSFNSPNNLWDNSGHRLLQDAFKKKDPEAAQSAMVLDIGKTRDFLINQASIEQKAGPFASLGKVAV</sequence>
<evidence type="ECO:0000256" key="4">
    <source>
        <dbReference type="SAM" id="MobiDB-lite"/>
    </source>
</evidence>
<evidence type="ECO:0000256" key="2">
    <source>
        <dbReference type="ARBA" id="ARBA00023125"/>
    </source>
</evidence>
<dbReference type="AlphaFoldDB" id="Q11FT1"/>
<dbReference type="SUPFAM" id="SSF48008">
    <property type="entry name" value="GntR ligand-binding domain-like"/>
    <property type="match status" value="1"/>
</dbReference>
<dbReference type="Pfam" id="PF00392">
    <property type="entry name" value="GntR"/>
    <property type="match status" value="1"/>
</dbReference>
<dbReference type="eggNOG" id="COG1802">
    <property type="taxonomic scope" value="Bacteria"/>
</dbReference>
<dbReference type="PROSITE" id="PS50949">
    <property type="entry name" value="HTH_GNTR"/>
    <property type="match status" value="1"/>
</dbReference>
<evidence type="ECO:0000259" key="5">
    <source>
        <dbReference type="PROSITE" id="PS50949"/>
    </source>
</evidence>
<dbReference type="InterPro" id="IPR011711">
    <property type="entry name" value="GntR_C"/>
</dbReference>